<dbReference type="EC" id="3.2.1.1" evidence="3"/>
<feature type="signal peptide" evidence="9">
    <location>
        <begin position="1"/>
        <end position="34"/>
    </location>
</feature>
<evidence type="ECO:0000313" key="14">
    <source>
        <dbReference type="Proteomes" id="UP000002213"/>
    </source>
</evidence>
<keyword evidence="8" id="KW-0812">Transmembrane</keyword>
<feature type="compositionally biased region" description="Low complexity" evidence="7">
    <location>
        <begin position="1701"/>
        <end position="1718"/>
    </location>
</feature>
<dbReference type="Pfam" id="PF13620">
    <property type="entry name" value="CarboxypepD_reg"/>
    <property type="match status" value="9"/>
</dbReference>
<dbReference type="InterPro" id="IPR013783">
    <property type="entry name" value="Ig-like_fold"/>
</dbReference>
<dbReference type="GO" id="GO:0030246">
    <property type="term" value="F:carbohydrate binding"/>
    <property type="evidence" value="ECO:0007669"/>
    <property type="project" value="InterPro"/>
</dbReference>
<dbReference type="Pfam" id="PF17210">
    <property type="entry name" value="SdrD_B"/>
    <property type="match status" value="14"/>
</dbReference>
<dbReference type="InterPro" id="IPR047589">
    <property type="entry name" value="DUF11_rpt"/>
</dbReference>
<feature type="region of interest" description="Disordered" evidence="7">
    <location>
        <begin position="1699"/>
        <end position="1718"/>
    </location>
</feature>
<dbReference type="EMBL" id="CP001630">
    <property type="protein sequence ID" value="ACU36361.1"/>
    <property type="molecule type" value="Genomic_DNA"/>
</dbReference>
<dbReference type="InterPro" id="IPR013784">
    <property type="entry name" value="Carb-bd-like_fold"/>
</dbReference>
<evidence type="ECO:0000256" key="1">
    <source>
        <dbReference type="ARBA" id="ARBA00000548"/>
    </source>
</evidence>
<feature type="region of interest" description="Disordered" evidence="7">
    <location>
        <begin position="597"/>
        <end position="623"/>
    </location>
</feature>
<dbReference type="STRING" id="446462.Amir_2421"/>
<reference evidence="13 14" key="1">
    <citation type="journal article" date="2009" name="Stand. Genomic Sci.">
        <title>Complete genome sequence of Actinosynnema mirum type strain (101).</title>
        <authorList>
            <person name="Land M."/>
            <person name="Lapidus A."/>
            <person name="Mayilraj S."/>
            <person name="Chen F."/>
            <person name="Copeland A."/>
            <person name="Del Rio T.G."/>
            <person name="Nolan M."/>
            <person name="Lucas S."/>
            <person name="Tice H."/>
            <person name="Cheng J.F."/>
            <person name="Chertkov O."/>
            <person name="Bruce D."/>
            <person name="Goodwin L."/>
            <person name="Pitluck S."/>
            <person name="Rohde M."/>
            <person name="Goker M."/>
            <person name="Pati A."/>
            <person name="Ivanova N."/>
            <person name="Mavromatis K."/>
            <person name="Chen A."/>
            <person name="Palaniappan K."/>
            <person name="Hauser L."/>
            <person name="Chang Y.J."/>
            <person name="Jeffries C.C."/>
            <person name="Brettin T."/>
            <person name="Detter J.C."/>
            <person name="Han C."/>
            <person name="Chain P."/>
            <person name="Tindall B.J."/>
            <person name="Bristow J."/>
            <person name="Eisen J.A."/>
            <person name="Markowitz V."/>
            <person name="Hugenholtz P."/>
            <person name="Kyrpides N.C."/>
            <person name="Klenk H.P."/>
        </authorList>
    </citation>
    <scope>NUCLEOTIDE SEQUENCE [LARGE SCALE GENOMIC DNA]</scope>
    <source>
        <strain evidence="14">ATCC 29888 / DSM 43827 / JCM 3225 / NBRC 14064 / NCIMB 13271 / NRRL B-12336 / IMRU 3971 / 101</strain>
    </source>
</reference>
<comment type="catalytic activity">
    <reaction evidence="1">
        <text>Endohydrolysis of (1-&gt;4)-alpha-D-glucosidic linkages in polysaccharides containing three or more (1-&gt;4)-alpha-linked D-glucose units.</text>
        <dbReference type="EC" id="3.2.1.1"/>
    </reaction>
</comment>
<evidence type="ECO:0000259" key="10">
    <source>
        <dbReference type="Pfam" id="PF01345"/>
    </source>
</evidence>
<dbReference type="GO" id="GO:0005975">
    <property type="term" value="P:carbohydrate metabolic process"/>
    <property type="evidence" value="ECO:0007669"/>
    <property type="project" value="UniProtKB-ARBA"/>
</dbReference>
<feature type="domain" description="SD-repeat containing protein B" evidence="11">
    <location>
        <begin position="1995"/>
        <end position="2075"/>
    </location>
</feature>
<feature type="region of interest" description="Disordered" evidence="7">
    <location>
        <begin position="667"/>
        <end position="687"/>
    </location>
</feature>
<feature type="domain" description="SD-repeat containing protein B" evidence="11">
    <location>
        <begin position="2634"/>
        <end position="2713"/>
    </location>
</feature>
<feature type="region of interest" description="Disordered" evidence="7">
    <location>
        <begin position="2340"/>
        <end position="2360"/>
    </location>
</feature>
<feature type="compositionally biased region" description="Pro residues" evidence="7">
    <location>
        <begin position="3314"/>
        <end position="3333"/>
    </location>
</feature>
<dbReference type="SUPFAM" id="SSF49452">
    <property type="entry name" value="Starch-binding domain-like"/>
    <property type="match status" value="2"/>
</dbReference>
<dbReference type="GO" id="GO:0005576">
    <property type="term" value="C:extracellular region"/>
    <property type="evidence" value="ECO:0007669"/>
    <property type="project" value="UniProtKB-SubCell"/>
</dbReference>
<evidence type="ECO:0000256" key="3">
    <source>
        <dbReference type="ARBA" id="ARBA00012595"/>
    </source>
</evidence>
<evidence type="ECO:0000313" key="13">
    <source>
        <dbReference type="EMBL" id="ACU36361.1"/>
    </source>
</evidence>
<keyword evidence="5 9" id="KW-0732">Signal</keyword>
<gene>
    <name evidence="13" type="ordered locus">Amir_2421</name>
</gene>
<keyword evidence="14" id="KW-1185">Reference proteome</keyword>
<evidence type="ECO:0000256" key="2">
    <source>
        <dbReference type="ARBA" id="ARBA00004613"/>
    </source>
</evidence>
<proteinExistence type="predicted"/>
<keyword evidence="8" id="KW-1133">Transmembrane helix</keyword>
<dbReference type="KEGG" id="ami:Amir_2421"/>
<feature type="domain" description="SD-repeat containing protein B" evidence="11">
    <location>
        <begin position="1139"/>
        <end position="1219"/>
    </location>
</feature>
<evidence type="ECO:0000256" key="6">
    <source>
        <dbReference type="ARBA" id="ARBA00030238"/>
    </source>
</evidence>
<dbReference type="HOGENOM" id="CLU_225038_0_0_11"/>
<dbReference type="eggNOG" id="COG4932">
    <property type="taxonomic scope" value="Bacteria"/>
</dbReference>
<feature type="domain" description="SD-repeat containing protein B" evidence="11">
    <location>
        <begin position="598"/>
        <end position="680"/>
    </location>
</feature>
<feature type="domain" description="SD-repeat containing protein B" evidence="11">
    <location>
        <begin position="2212"/>
        <end position="2290"/>
    </location>
</feature>
<feature type="domain" description="SD-repeat containing protein B" evidence="11">
    <location>
        <begin position="3064"/>
        <end position="3163"/>
    </location>
</feature>
<dbReference type="InterPro" id="IPR055354">
    <property type="entry name" value="DUF7507"/>
</dbReference>
<dbReference type="InterPro" id="IPR033764">
    <property type="entry name" value="Sdr_B"/>
</dbReference>
<keyword evidence="4" id="KW-0964">Secreted</keyword>
<feature type="chain" id="PRO_5002972952" description="alpha-amylase" evidence="9">
    <location>
        <begin position="35"/>
        <end position="3373"/>
    </location>
</feature>
<dbReference type="GO" id="GO:0004556">
    <property type="term" value="F:alpha-amylase activity"/>
    <property type="evidence" value="ECO:0007669"/>
    <property type="project" value="UniProtKB-EC"/>
</dbReference>
<dbReference type="InterPro" id="IPR001434">
    <property type="entry name" value="OmcB-like_DUF11"/>
</dbReference>
<evidence type="ECO:0000259" key="11">
    <source>
        <dbReference type="Pfam" id="PF17210"/>
    </source>
</evidence>
<evidence type="ECO:0000256" key="7">
    <source>
        <dbReference type="SAM" id="MobiDB-lite"/>
    </source>
</evidence>
<dbReference type="SUPFAM" id="SSF49464">
    <property type="entry name" value="Carboxypeptidase regulatory domain-like"/>
    <property type="match status" value="2"/>
</dbReference>
<evidence type="ECO:0000256" key="9">
    <source>
        <dbReference type="SAM" id="SignalP"/>
    </source>
</evidence>
<feature type="compositionally biased region" description="Low complexity" evidence="7">
    <location>
        <begin position="2341"/>
        <end position="2358"/>
    </location>
</feature>
<feature type="domain" description="SD-repeat containing protein B" evidence="11">
    <location>
        <begin position="1568"/>
        <end position="1645"/>
    </location>
</feature>
<feature type="transmembrane region" description="Helical" evidence="8">
    <location>
        <begin position="3344"/>
        <end position="3364"/>
    </location>
</feature>
<dbReference type="SUPFAM" id="SSF49478">
    <property type="entry name" value="Cna protein B-type domain"/>
    <property type="match status" value="6"/>
</dbReference>
<dbReference type="PANTHER" id="PTHR23303">
    <property type="entry name" value="CARBOXYPEPTIDASE REGULATORY REGION-CONTAINING"/>
    <property type="match status" value="1"/>
</dbReference>
<organism evidence="13 14">
    <name type="scientific">Actinosynnema mirum (strain ATCC 29888 / DSM 43827 / JCM 3225 / NBRC 14064 / NCIMB 13271 / NRRL B-12336 / IMRU 3971 / 101)</name>
    <dbReference type="NCBI Taxonomy" id="446462"/>
    <lineage>
        <taxon>Bacteria</taxon>
        <taxon>Bacillati</taxon>
        <taxon>Actinomycetota</taxon>
        <taxon>Actinomycetes</taxon>
        <taxon>Pseudonocardiales</taxon>
        <taxon>Pseudonocardiaceae</taxon>
        <taxon>Actinosynnema</taxon>
    </lineage>
</organism>
<dbReference type="Proteomes" id="UP000002213">
    <property type="component" value="Chromosome"/>
</dbReference>
<feature type="domain" description="SD-repeat containing protein B" evidence="11">
    <location>
        <begin position="1352"/>
        <end position="1427"/>
    </location>
</feature>
<dbReference type="SUPFAM" id="SSF117074">
    <property type="entry name" value="Hypothetical protein PA1324"/>
    <property type="match status" value="14"/>
</dbReference>
<feature type="domain" description="SD-repeat containing protein B" evidence="11">
    <location>
        <begin position="2966"/>
        <end position="3040"/>
    </location>
</feature>
<dbReference type="Gene3D" id="2.60.40.10">
    <property type="entry name" value="Immunoglobulins"/>
    <property type="match status" value="26"/>
</dbReference>
<evidence type="ECO:0000256" key="4">
    <source>
        <dbReference type="ARBA" id="ARBA00022525"/>
    </source>
</evidence>
<feature type="domain" description="DUF11" evidence="10">
    <location>
        <begin position="3183"/>
        <end position="3302"/>
    </location>
</feature>
<feature type="domain" description="SD-repeat containing protein B" evidence="11">
    <location>
        <begin position="713"/>
        <end position="791"/>
    </location>
</feature>
<comment type="subcellular location">
    <subcellularLocation>
        <location evidence="2">Secreted</location>
    </subcellularLocation>
</comment>
<feature type="domain" description="SD-repeat containing protein B" evidence="11">
    <location>
        <begin position="1783"/>
        <end position="1863"/>
    </location>
</feature>
<dbReference type="eggNOG" id="COG1361">
    <property type="taxonomic scope" value="Bacteria"/>
</dbReference>
<feature type="domain" description="DUF7507" evidence="12">
    <location>
        <begin position="497"/>
        <end position="587"/>
    </location>
</feature>
<dbReference type="NCBIfam" id="TIGR01451">
    <property type="entry name" value="B_ant_repeat"/>
    <property type="match status" value="2"/>
</dbReference>
<dbReference type="OrthoDB" id="3515028at2"/>
<sequence>MSVLAPGRRLLAAATSFLIAAGVSVGLAPLTAEAAVERAFTLNYNEEVYGDFVEAGNGNSVCPDANAPTDPFGEAKANCASAQARTITASANNNDSYYMQWADVDSNAATFNSSRGSVTIPPGSRVAYARLNWSGDTGSIKLSTGAVSTAPGCNTRQFQSTAGTAVVPSGTPESTSTVLSIGNGAPVNVAPQVITRDALANVPSSQPQFYSAYADVTARFQNLPSGTANTITLGNVWTPQGFGCYSGWSLVLVYQYDAPNSTYAPSKREIFLYDGHVRQSSVDAPTTIPVTGFRVAATPVRIGLTGYEGDFNISGDQFQVNGTSQGDPLNTANTTNFWVSNAQNAVSPRVANNMSVDAKVIETNNIAVGDTSAQLTFTTAGDTYLAQNLVFSVPVPAIYITKDSSGGPYRPGEQIPFTISVVSPGSSRAVNVTVTDPSFADCNRAIGTLLPSVPVTYTCTGPAPDTSGTNIAYASGGDDFGGVVESEGSKSFTVIHPAIDITKTADKAVYAAGETITFTITVANTGDAPLTNVNVSDPKVPACARPNQSLAAGARFTYTCTTTAPLAGDSNTATATGSDPAGKTVSDTATVVTTTPGSISGRVFNDRDDDGLYEPENGGTGIQGVTVTLSGTSGTGTAVNQTTTTTSDGSYSFAGVPAGTYTVAETQPADYDDGKDTPGTFATSAGNDRFTVTLPQNGSSVGNDFAELGASSLAGTVYNDLNVNGVLEPGEPGIGGVTVTLTGADSAGNQVRITTLTAADGTYLFDRLRQGTYNIEEAHPSTYQDGQSTPGTVGGTPTFSDISDIALPSRTAATGYNFADYLLASLNGSVIDEHDDPIPNVRVVLTGPDGSKETTTADNGVWLFDGLRPGAYSVVEFQPAGYADGPETVGDAGGVNSDNDVFSGIVLRSGQTGSGYVFQEFPSSIGGDVYEDRNGNGARDAGEPGIRGVTVTLAGTSAAGRPVNQTTRTNFSGDYLFDDIPGGRYSLTETQPAGYLDGRETAGDAGGFLTPPDTISAIDLPAGYDATGYLFGETIAASIAGRVYDNLGAGIPNTTITVTNTTGFSATVRTDASGAYSVLNLPPGTYTVTETQPTGYGDGPDTVGSAGGTNSANDVISGIVIASNTAATGYDFAEAFSSLAGTVYRDDNNNGVKDPAEVGIGGVTVTLTGNDAFGAPVNRTETTAQDGSYFFCCLIAGTYTLTETAPAGYIDGRDTAGTAGGRVSPPDSITQISLPPGVAGTDYLFGNTVIAGIAGRVVDDAGAGIPNVTINLFGPANLTTSTDATGSYLFAGLPPGTYTLVEVQPTGYGDGADTVGSAGGNIVTSDVIGNIRLTSGAAATGYDFAETRGSLAGSVYVDANGNGARDAGETGIAGVTVALTGADDAGTAVNRTTTTAADGAYSFTGLLSGDYRVDETQPAGYLDGVDTPGTAGGTATPPDSITAIDLPAGNAATGYLFGESTPSGITGRVVDDAGNGVPGVTVTLTGPGAGGPTATTTTGPDGSYAFTGLTPGSYTITETQPVGYGDGPDTVGTAGGTNSPNDTVTGIPVTSGSTASGYVFAETRSSLAGSVYDDRNGDGLRDPGDTGIDGVLITLTGTDARGAAVNRTTTTATSGDYSFTGLLSGTYRIDETQPAGYLDGINAVGTAGGALVPPDTIDAITLPVGTAATAYLFGETVQAGISGRVVDDAGNGIPGVTVTLTGPNGSGTTQTTTTGPDGSYAFTDLLPGTYVLTESQPAGYGDGSGAVGAAGGASTDPNTIGGITVDSGTAATGYDFTDTRGSLSGAVYTDVNGSGSRDPGEPGIEGVPVTLTGADAAGANVNRTATTNASGDYSFTGLLSGTYAVTETQPAGYLDGAETAGSEGGTITPPDSITAIDLPVDADAVDYLFGESVAAGISGRVVDELGDGIPGVTVTLTGPTSATTTTGPDGSYAFADLLPGTYAIIETQPVGYGDGPEAVGTAGGDDSLNDEISGITVDSATAAVGYVFAEKRGSLAGVVYVDADGNGVRDPGEPGIGGVTVDLSGTDALGNPVTASVVSDPDDGSYLFPGLLSGAYAVTETQPAGYLDGEETAGTSGGTVTPPDSITAIDLAEGVDATGYLFGDYQASSISGRVVDDAGNGIEGVGLSLSGPGATGTTAVTTTGPDGTWSFTGLVPGLYTVIETQPAGYGDGPDTPGTAGGDTTINDEFVDIPVTSGSAPSGYVFAEKRGSLAGLVFEDDNGDGVRDPGEPAIGGVTVTLTGADVNGAVSLTQVTDTAGGYSFTGLLTGDYTVTETQPAGFLDGIDTAGTSGGVLSPPDAITGIDLVAGFDATGYTFGELIGGTLSGRVVDEAGNGIEGVTITLDGPTPATTTTGPDGSYSFTGLQPGQYTITETQPTGYADAGGTVGSAGGTPTGDVIDGITVGSGTVGAGYDFTDKAGSLAGSVYVDANGNGLRDAGEDGIAGVTVTLTGADDTGASVNRTALTETDGSYLFAGLLSGAYAITETQPDGYLDGIDAPGTAGATVTPPDSLTAIDLAAGDDATGYTFGEQVAASLSGRVTDEAGNGIPGVTVTLTGPTPATTVTGADGSYSFTGLAPGTYTVIETQPNGYGDGPDTAGSVGGGTDVNDQINGIVLGSDTRATGYTFTDTRGSLAGSVYEDVNGNGTRDNGEPGIGSVQVALTGTDALGRPVSTTVLTDPAGGYTFTGVVGGSYTVTETQPGGYLDGADAAGTAGGTATPPDSITGIALGGGQNATGYLFGETAQAGISGRVVDQAGTGIAGVTITLTGPVTVVVVTDASGGYAFTDLPPGAYTVTETQPANYGDGPDAVGTAGGDGSVNDVFSGIVIDSGTVASGYVFSEVQGSLSGAVYYDADGNGVRDAGEVGIPNATVTLTDAAGDVDLLVTTANDGSYSFAGLPPGTYTIVETTPTGYDDGQETLGSAGGALVPPDTIANIQLAAGQSGEGYLFGEIGDVGGVGNPGEEVSISGVVFLDANGNGVIDPTETTRLPGAVVTLKDSTGQELELAATDDNGAYSFTLLPEGTYTVVIEQPAGYGATTPTEVTVTVPAGGSGVANFGEQLGLIGDFVWDDANGNGVQDAGEKGVAGVVVVLKDSSGAELTRTTTDANGRYGFTDLAPGQYLVTVLTPTGMTLAKPGQGADRALDSDFDQTTATSAPLTIAITGGRISQLVDVDAALIGTVVDLTIGLTVDKPSAQVGDTVTFTDVVSNDGNVPVVGATTTITLPDGLKPVTASGDGWDCQISGQVVTCTTGATIPAGASLPPVTVVSTATAPMTSTNAVAEVAPVVGVSQSNTDNDVAVVAVEVAQPTTTTPPTTPAPTTPPPPAAAPAPPAEEPLAWTGVQVAGMVLGGLALLVAGFGALVVGRRRRGEHR</sequence>
<evidence type="ECO:0000256" key="5">
    <source>
        <dbReference type="ARBA" id="ARBA00022729"/>
    </source>
</evidence>
<dbReference type="InterPro" id="IPR051417">
    <property type="entry name" value="SDr/BOS_complex"/>
</dbReference>
<accession>C6WJY6</accession>
<protein>
    <recommendedName>
        <fullName evidence="3">alpha-amylase</fullName>
        <ecNumber evidence="3">3.2.1.1</ecNumber>
    </recommendedName>
    <alternativeName>
        <fullName evidence="6">1,4-alpha-D-glucan glucanohydrolase</fullName>
    </alternativeName>
</protein>
<dbReference type="Pfam" id="PF24346">
    <property type="entry name" value="DUF7507"/>
    <property type="match status" value="1"/>
</dbReference>
<feature type="domain" description="SD-repeat containing protein B" evidence="11">
    <location>
        <begin position="2846"/>
        <end position="2922"/>
    </location>
</feature>
<keyword evidence="8" id="KW-0472">Membrane</keyword>
<feature type="domain" description="SD-repeat containing protein B" evidence="11">
    <location>
        <begin position="2423"/>
        <end position="2500"/>
    </location>
</feature>
<feature type="region of interest" description="Disordered" evidence="7">
    <location>
        <begin position="3307"/>
        <end position="3333"/>
    </location>
</feature>
<feature type="domain" description="SD-repeat containing protein B" evidence="11">
    <location>
        <begin position="924"/>
        <end position="1003"/>
    </location>
</feature>
<evidence type="ECO:0000256" key="8">
    <source>
        <dbReference type="SAM" id="Phobius"/>
    </source>
</evidence>
<dbReference type="Pfam" id="PF01345">
    <property type="entry name" value="DUF11"/>
    <property type="match status" value="1"/>
</dbReference>
<dbReference type="InterPro" id="IPR008969">
    <property type="entry name" value="CarboxyPept-like_regulatory"/>
</dbReference>
<evidence type="ECO:0000259" key="12">
    <source>
        <dbReference type="Pfam" id="PF24346"/>
    </source>
</evidence>
<name>C6WJY6_ACTMD</name>